<dbReference type="Proteomes" id="UP000597867">
    <property type="component" value="Unassembled WGS sequence"/>
</dbReference>
<organism evidence="1 2">
    <name type="scientific">Dolichospermum flos-aquae LEGE 04289</name>
    <dbReference type="NCBI Taxonomy" id="1828708"/>
    <lineage>
        <taxon>Bacteria</taxon>
        <taxon>Bacillati</taxon>
        <taxon>Cyanobacteriota</taxon>
        <taxon>Cyanophyceae</taxon>
        <taxon>Nostocales</taxon>
        <taxon>Aphanizomenonaceae</taxon>
        <taxon>Dolichospermum</taxon>
    </lineage>
</organism>
<gene>
    <name evidence="1" type="ORF">IQ222_00145</name>
</gene>
<reference evidence="1" key="1">
    <citation type="submission" date="2020-10" db="EMBL/GenBank/DDBJ databases">
        <authorList>
            <person name="Castelo-Branco R."/>
            <person name="Eusebio N."/>
            <person name="Adriana R."/>
            <person name="Vieira A."/>
            <person name="Brugerolle De Fraissinette N."/>
            <person name="Rezende De Castro R."/>
            <person name="Schneider M.P."/>
            <person name="Vasconcelos V."/>
            <person name="Leao P.N."/>
        </authorList>
    </citation>
    <scope>NUCLEOTIDE SEQUENCE</scope>
    <source>
        <strain evidence="1">LEGE 04289</strain>
    </source>
</reference>
<protein>
    <submittedName>
        <fullName evidence="1">Uncharacterized protein</fullName>
    </submittedName>
</protein>
<name>A0ACC5PWD0_DOLFA</name>
<sequence>MENVIAGAGADRIIGNDLDNRLVGGAGNDVLVGGAGNDILVGGAGNDVLTGGAGNDVFSLAGNAAFTVVSQGLDTIQDFGIGSDQILLSKSVFASLTSVVNELAVVEDDDLAGTSNGLIVYSFSSGSLYYNQNGAAAGFGAGGEFAILATVPTLTASNFSLV</sequence>
<comment type="caution">
    <text evidence="1">The sequence shown here is derived from an EMBL/GenBank/DDBJ whole genome shotgun (WGS) entry which is preliminary data.</text>
</comment>
<dbReference type="EMBL" id="JADEWF010000002">
    <property type="protein sequence ID" value="MBE9217246.1"/>
    <property type="molecule type" value="Genomic_DNA"/>
</dbReference>
<evidence type="ECO:0000313" key="1">
    <source>
        <dbReference type="EMBL" id="MBE9217246.1"/>
    </source>
</evidence>
<evidence type="ECO:0000313" key="2">
    <source>
        <dbReference type="Proteomes" id="UP000597867"/>
    </source>
</evidence>
<proteinExistence type="predicted"/>
<accession>A0ACC5PWD0</accession>
<keyword evidence="2" id="KW-1185">Reference proteome</keyword>